<feature type="compositionally biased region" description="Acidic residues" evidence="9">
    <location>
        <begin position="382"/>
        <end position="392"/>
    </location>
</feature>
<keyword evidence="3 8" id="KW-0805">Transcription regulation</keyword>
<evidence type="ECO:0000256" key="8">
    <source>
        <dbReference type="RuleBase" id="RU366044"/>
    </source>
</evidence>
<feature type="region of interest" description="Disordered" evidence="9">
    <location>
        <begin position="258"/>
        <end position="400"/>
    </location>
</feature>
<evidence type="ECO:0000256" key="5">
    <source>
        <dbReference type="ARBA" id="ARBA00023163"/>
    </source>
</evidence>
<reference evidence="10" key="1">
    <citation type="submission" date="2019-11" db="EMBL/GenBank/DDBJ databases">
        <authorList>
            <person name="Liu Y."/>
            <person name="Hou J."/>
            <person name="Li T.-Q."/>
            <person name="Guan C.-H."/>
            <person name="Wu X."/>
            <person name="Wu H.-Z."/>
            <person name="Ling F."/>
            <person name="Zhang R."/>
            <person name="Shi X.-G."/>
            <person name="Ren J.-P."/>
            <person name="Chen E.-F."/>
            <person name="Sun J.-M."/>
        </authorList>
    </citation>
    <scope>NUCLEOTIDE SEQUENCE</scope>
    <source>
        <strain evidence="10">Adult_tree_wgs_1</strain>
        <tissue evidence="10">Leaves</tissue>
    </source>
</reference>
<feature type="compositionally biased region" description="Acidic residues" evidence="9">
    <location>
        <begin position="353"/>
        <end position="368"/>
    </location>
</feature>
<evidence type="ECO:0000256" key="1">
    <source>
        <dbReference type="ARBA" id="ARBA00004123"/>
    </source>
</evidence>
<dbReference type="GO" id="GO:0001096">
    <property type="term" value="F:TFIIF-class transcription factor complex binding"/>
    <property type="evidence" value="ECO:0007669"/>
    <property type="project" value="TreeGrafter"/>
</dbReference>
<evidence type="ECO:0000256" key="4">
    <source>
        <dbReference type="ARBA" id="ARBA00023125"/>
    </source>
</evidence>
<evidence type="ECO:0000313" key="11">
    <source>
        <dbReference type="Proteomes" id="UP000626092"/>
    </source>
</evidence>
<dbReference type="AlphaFoldDB" id="A0A834G7C6"/>
<dbReference type="OrthoDB" id="76676at2759"/>
<dbReference type="Gene3D" id="1.10.10.10">
    <property type="entry name" value="Winged helix-like DNA-binding domain superfamily/Winged helix DNA-binding domain"/>
    <property type="match status" value="1"/>
</dbReference>
<keyword evidence="11" id="KW-1185">Reference proteome</keyword>
<gene>
    <name evidence="10" type="ORF">RHSIM_Rhsim13G0146600</name>
</gene>
<evidence type="ECO:0000256" key="2">
    <source>
        <dbReference type="ARBA" id="ARBA00005249"/>
    </source>
</evidence>
<name>A0A834G7C6_RHOSS</name>
<dbReference type="InterPro" id="IPR008851">
    <property type="entry name" value="TFIIF-alpha"/>
</dbReference>
<comment type="function">
    <text evidence="7 8">TFIIF is a general transcription initiation factor that binds to RNA polymerase II and helps to recruit it to the initiation complex in collaboration with TFIIB. It promotes transcription elongation.</text>
</comment>
<dbReference type="Pfam" id="PF05793">
    <property type="entry name" value="TFIIF_alpha"/>
    <property type="match status" value="1"/>
</dbReference>
<feature type="compositionally biased region" description="Acidic residues" evidence="9">
    <location>
        <begin position="328"/>
        <end position="337"/>
    </location>
</feature>
<evidence type="ECO:0000256" key="6">
    <source>
        <dbReference type="ARBA" id="ARBA00023242"/>
    </source>
</evidence>
<sequence length="582" mass="64493">MSFDLKPCCGGCGSSKDLYGSNCKHLTMCFACGKTMAENGGKCCECGATITRLIREYKIRACSSSDKNFFIGRFATGLPIISSKRNAQNKWSLVKEGLLGRQLTEALRVFARCFNRFFSSLVFHCFIVCLNRSTTQAALYCSPNSLPIPYFTNCIICNFVVQEKYKNKPWLLVNEMGQSQYHGYLEGAPSASYYLLMMQGKEFVAIPAGSWYNFNKVAQYKQLTLEEAEEKMKNRRKTADGYQRWMMKAVNNGPAAFGEVEKIDDKEGGASCGRGRKKPRGDDGEANASDSGEDDEEEQEEAARNIIGGGLFRRGNNDEEEGARGGDLDLDDDDDFEKGEHLPCDDWEHEETFTDDDEAVGNDPEEREDLGPEISAPPEIKQDEDETNEEEGGLSQSGKELKKLLERACGPNVMVVEGDDGNDDASNYGKAGSLPFLCVINDDISPVLAPNKKDAPKEGPASNVKGTPTISNMSFLDIPKLTLDVPYFHFSFVLEQEVKSSKDKPSSSSKHASTDSSAGPVTEDEIRAVLLQKSPVTAKDLVNVYFKARLRCDKVCLSCFVRFYAINSRKLELSLFEISKKT</sequence>
<evidence type="ECO:0000256" key="9">
    <source>
        <dbReference type="SAM" id="MobiDB-lite"/>
    </source>
</evidence>
<feature type="compositionally biased region" description="Acidic residues" evidence="9">
    <location>
        <begin position="291"/>
        <end position="300"/>
    </location>
</feature>
<keyword evidence="6 8" id="KW-0539">Nucleus</keyword>
<dbReference type="PANTHER" id="PTHR13011:SF0">
    <property type="entry name" value="GENERAL TRANSCRIPTION FACTOR IIF SUBUNIT 1"/>
    <property type="match status" value="1"/>
</dbReference>
<dbReference type="GO" id="GO:0032968">
    <property type="term" value="P:positive regulation of transcription elongation by RNA polymerase II"/>
    <property type="evidence" value="ECO:0007669"/>
    <property type="project" value="InterPro"/>
</dbReference>
<dbReference type="InterPro" id="IPR011039">
    <property type="entry name" value="TFIIF_interaction"/>
</dbReference>
<dbReference type="SUPFAM" id="SSF50916">
    <property type="entry name" value="Rap30/74 interaction domains"/>
    <property type="match status" value="1"/>
</dbReference>
<dbReference type="PANTHER" id="PTHR13011">
    <property type="entry name" value="TFIIF-ALPHA"/>
    <property type="match status" value="1"/>
</dbReference>
<comment type="similarity">
    <text evidence="2 8">Belongs to the TFIIF alpha subunit family.</text>
</comment>
<dbReference type="GO" id="GO:0003677">
    <property type="term" value="F:DNA binding"/>
    <property type="evidence" value="ECO:0007669"/>
    <property type="project" value="UniProtKB-KW"/>
</dbReference>
<proteinExistence type="inferred from homology"/>
<dbReference type="GO" id="GO:0016251">
    <property type="term" value="F:RNA polymerase II general transcription initiation factor activity"/>
    <property type="evidence" value="ECO:0007669"/>
    <property type="project" value="TreeGrafter"/>
</dbReference>
<evidence type="ECO:0000256" key="7">
    <source>
        <dbReference type="ARBA" id="ARBA00025232"/>
    </source>
</evidence>
<dbReference type="GO" id="GO:0005674">
    <property type="term" value="C:transcription factor TFIIF complex"/>
    <property type="evidence" value="ECO:0007669"/>
    <property type="project" value="TreeGrafter"/>
</dbReference>
<feature type="compositionally biased region" description="Basic and acidic residues" evidence="9">
    <location>
        <begin position="259"/>
        <end position="268"/>
    </location>
</feature>
<organism evidence="10 11">
    <name type="scientific">Rhododendron simsii</name>
    <name type="common">Sims's rhododendron</name>
    <dbReference type="NCBI Taxonomy" id="118357"/>
    <lineage>
        <taxon>Eukaryota</taxon>
        <taxon>Viridiplantae</taxon>
        <taxon>Streptophyta</taxon>
        <taxon>Embryophyta</taxon>
        <taxon>Tracheophyta</taxon>
        <taxon>Spermatophyta</taxon>
        <taxon>Magnoliopsida</taxon>
        <taxon>eudicotyledons</taxon>
        <taxon>Gunneridae</taxon>
        <taxon>Pentapetalae</taxon>
        <taxon>asterids</taxon>
        <taxon>Ericales</taxon>
        <taxon>Ericaceae</taxon>
        <taxon>Ericoideae</taxon>
        <taxon>Rhodoreae</taxon>
        <taxon>Rhododendron</taxon>
    </lineage>
</organism>
<evidence type="ECO:0000313" key="10">
    <source>
        <dbReference type="EMBL" id="KAF7121308.1"/>
    </source>
</evidence>
<comment type="subcellular location">
    <subcellularLocation>
        <location evidence="1 8">Nucleus</location>
    </subcellularLocation>
</comment>
<protein>
    <recommendedName>
        <fullName evidence="8">Transcription initiation factor IIF subunit alpha</fullName>
    </recommendedName>
</protein>
<keyword evidence="5 8" id="KW-0804">Transcription</keyword>
<dbReference type="GO" id="GO:0006367">
    <property type="term" value="P:transcription initiation at RNA polymerase II promoter"/>
    <property type="evidence" value="ECO:0007669"/>
    <property type="project" value="InterPro"/>
</dbReference>
<dbReference type="InterPro" id="IPR036388">
    <property type="entry name" value="WH-like_DNA-bd_sf"/>
</dbReference>
<feature type="compositionally biased region" description="Basic and acidic residues" evidence="9">
    <location>
        <begin position="338"/>
        <end position="352"/>
    </location>
</feature>
<accession>A0A834G7C6</accession>
<dbReference type="Proteomes" id="UP000626092">
    <property type="component" value="Unassembled WGS sequence"/>
</dbReference>
<keyword evidence="4 8" id="KW-0238">DNA-binding</keyword>
<evidence type="ECO:0000256" key="3">
    <source>
        <dbReference type="ARBA" id="ARBA00023015"/>
    </source>
</evidence>
<comment type="caution">
    <text evidence="10">The sequence shown here is derived from an EMBL/GenBank/DDBJ whole genome shotgun (WGS) entry which is preliminary data.</text>
</comment>
<dbReference type="EMBL" id="WJXA01000013">
    <property type="protein sequence ID" value="KAF7121308.1"/>
    <property type="molecule type" value="Genomic_DNA"/>
</dbReference>